<proteinExistence type="predicted"/>
<dbReference type="Proteomes" id="UP000663862">
    <property type="component" value="Unassembled WGS sequence"/>
</dbReference>
<evidence type="ECO:0000256" key="1">
    <source>
        <dbReference type="SAM" id="MobiDB-lite"/>
    </source>
</evidence>
<sequence>MVLRKNDRMVIARPRRIDTSKSLPTQMPEPNRPIEVRWLSGDVVNKEFENSLKQRWSRLSTK</sequence>
<accession>A0A821JG94</accession>
<dbReference type="EMBL" id="CAJOBQ010014328">
    <property type="protein sequence ID" value="CAF4720330.1"/>
    <property type="molecule type" value="Genomic_DNA"/>
</dbReference>
<dbReference type="AlphaFoldDB" id="A0A821JG94"/>
<gene>
    <name evidence="2" type="ORF">TSG867_LOCUS34039</name>
</gene>
<evidence type="ECO:0000313" key="2">
    <source>
        <dbReference type="EMBL" id="CAF4720330.1"/>
    </source>
</evidence>
<reference evidence="2" key="1">
    <citation type="submission" date="2021-02" db="EMBL/GenBank/DDBJ databases">
        <authorList>
            <person name="Nowell W R."/>
        </authorList>
    </citation>
    <scope>NUCLEOTIDE SEQUENCE</scope>
</reference>
<name>A0A821JG94_9BILA</name>
<protein>
    <submittedName>
        <fullName evidence="2">Uncharacterized protein</fullName>
    </submittedName>
</protein>
<comment type="caution">
    <text evidence="2">The sequence shown here is derived from an EMBL/GenBank/DDBJ whole genome shotgun (WGS) entry which is preliminary data.</text>
</comment>
<organism evidence="2 3">
    <name type="scientific">Rotaria socialis</name>
    <dbReference type="NCBI Taxonomy" id="392032"/>
    <lineage>
        <taxon>Eukaryota</taxon>
        <taxon>Metazoa</taxon>
        <taxon>Spiralia</taxon>
        <taxon>Gnathifera</taxon>
        <taxon>Rotifera</taxon>
        <taxon>Eurotatoria</taxon>
        <taxon>Bdelloidea</taxon>
        <taxon>Philodinida</taxon>
        <taxon>Philodinidae</taxon>
        <taxon>Rotaria</taxon>
    </lineage>
</organism>
<evidence type="ECO:0000313" key="3">
    <source>
        <dbReference type="Proteomes" id="UP000663862"/>
    </source>
</evidence>
<feature type="non-terminal residue" evidence="2">
    <location>
        <position position="62"/>
    </location>
</feature>
<feature type="region of interest" description="Disordered" evidence="1">
    <location>
        <begin position="13"/>
        <end position="32"/>
    </location>
</feature>